<feature type="transmembrane region" description="Helical" evidence="1">
    <location>
        <begin position="6"/>
        <end position="25"/>
    </location>
</feature>
<dbReference type="EMBL" id="HACA01017034">
    <property type="protein sequence ID" value="CDW34395.1"/>
    <property type="molecule type" value="Transcribed_RNA"/>
</dbReference>
<reference evidence="2" key="1">
    <citation type="submission" date="2014-05" db="EMBL/GenBank/DDBJ databases">
        <authorList>
            <person name="Chronopoulou M."/>
        </authorList>
    </citation>
    <scope>NUCLEOTIDE SEQUENCE</scope>
    <source>
        <tissue evidence="2">Whole organism</tissue>
    </source>
</reference>
<proteinExistence type="predicted"/>
<feature type="non-terminal residue" evidence="2">
    <location>
        <position position="1"/>
    </location>
</feature>
<accession>A0A0K2U8M3</accession>
<sequence length="61" mass="7298">RKSFSLFVYSRIIFTYTLSICPPFFHHNQFREMTVFCRGGQRMLRTTSPYRKCTCYGTTSQ</sequence>
<name>A0A0K2U8M3_LEPSM</name>
<protein>
    <submittedName>
        <fullName evidence="2">Uncharacterized protein</fullName>
    </submittedName>
</protein>
<keyword evidence="1" id="KW-0472">Membrane</keyword>
<evidence type="ECO:0000313" key="2">
    <source>
        <dbReference type="EMBL" id="CDW34395.1"/>
    </source>
</evidence>
<organism evidence="2">
    <name type="scientific">Lepeophtheirus salmonis</name>
    <name type="common">Salmon louse</name>
    <name type="synonym">Caligus salmonis</name>
    <dbReference type="NCBI Taxonomy" id="72036"/>
    <lineage>
        <taxon>Eukaryota</taxon>
        <taxon>Metazoa</taxon>
        <taxon>Ecdysozoa</taxon>
        <taxon>Arthropoda</taxon>
        <taxon>Crustacea</taxon>
        <taxon>Multicrustacea</taxon>
        <taxon>Hexanauplia</taxon>
        <taxon>Copepoda</taxon>
        <taxon>Siphonostomatoida</taxon>
        <taxon>Caligidae</taxon>
        <taxon>Lepeophtheirus</taxon>
    </lineage>
</organism>
<keyword evidence="1" id="KW-0812">Transmembrane</keyword>
<dbReference type="AlphaFoldDB" id="A0A0K2U8M3"/>
<keyword evidence="1" id="KW-1133">Transmembrane helix</keyword>
<evidence type="ECO:0000256" key="1">
    <source>
        <dbReference type="SAM" id="Phobius"/>
    </source>
</evidence>